<proteinExistence type="inferred from homology"/>
<dbReference type="GO" id="GO:0006955">
    <property type="term" value="P:immune response"/>
    <property type="evidence" value="ECO:0007669"/>
    <property type="project" value="InterPro"/>
</dbReference>
<dbReference type="AlphaFoldDB" id="A0A8C3QYZ4"/>
<reference evidence="7" key="1">
    <citation type="submission" date="2025-08" db="UniProtKB">
        <authorList>
            <consortium name="Ensembl"/>
        </authorList>
    </citation>
    <scope>IDENTIFICATION</scope>
</reference>
<dbReference type="InterPro" id="IPR001811">
    <property type="entry name" value="Chemokine_IL8-like_dom"/>
</dbReference>
<comment type="subcellular location">
    <subcellularLocation>
        <location evidence="1">Secreted</location>
    </subcellularLocation>
</comment>
<keyword evidence="5" id="KW-0732">Signal</keyword>
<dbReference type="GO" id="GO:0008009">
    <property type="term" value="F:chemokine activity"/>
    <property type="evidence" value="ECO:0007669"/>
    <property type="project" value="InterPro"/>
</dbReference>
<dbReference type="InterPro" id="IPR039809">
    <property type="entry name" value="Chemokine_b/g/d"/>
</dbReference>
<dbReference type="FunFam" id="2.40.50.40:FF:000002">
    <property type="entry name" value="C-C motif chemokine"/>
    <property type="match status" value="1"/>
</dbReference>
<dbReference type="SUPFAM" id="SSF54117">
    <property type="entry name" value="Interleukin 8-like chemokines"/>
    <property type="match status" value="1"/>
</dbReference>
<evidence type="ECO:0000256" key="2">
    <source>
        <dbReference type="ARBA" id="ARBA00010868"/>
    </source>
</evidence>
<evidence type="ECO:0000259" key="6">
    <source>
        <dbReference type="SMART" id="SM00199"/>
    </source>
</evidence>
<evidence type="ECO:0000256" key="5">
    <source>
        <dbReference type="ARBA" id="ARBA00022729"/>
    </source>
</evidence>
<feature type="domain" description="Chemokine interleukin-8-like" evidence="6">
    <location>
        <begin position="37"/>
        <end position="93"/>
    </location>
</feature>
<dbReference type="PANTHER" id="PTHR12015:SF183">
    <property type="entry name" value="C-C MOTIF CHEMOKINE 3"/>
    <property type="match status" value="1"/>
</dbReference>
<dbReference type="Gene3D" id="2.40.50.40">
    <property type="match status" value="1"/>
</dbReference>
<evidence type="ECO:0000313" key="8">
    <source>
        <dbReference type="Proteomes" id="UP000694396"/>
    </source>
</evidence>
<dbReference type="Pfam" id="PF00048">
    <property type="entry name" value="IL8"/>
    <property type="match status" value="1"/>
</dbReference>
<organism evidence="7 8">
    <name type="scientific">Cyanoderma ruficeps</name>
    <name type="common">rufous-capped babbler</name>
    <dbReference type="NCBI Taxonomy" id="181631"/>
    <lineage>
        <taxon>Eukaryota</taxon>
        <taxon>Metazoa</taxon>
        <taxon>Chordata</taxon>
        <taxon>Craniata</taxon>
        <taxon>Vertebrata</taxon>
        <taxon>Euteleostomi</taxon>
        <taxon>Archelosauria</taxon>
        <taxon>Archosauria</taxon>
        <taxon>Dinosauria</taxon>
        <taxon>Saurischia</taxon>
        <taxon>Theropoda</taxon>
        <taxon>Coelurosauria</taxon>
        <taxon>Aves</taxon>
        <taxon>Neognathae</taxon>
        <taxon>Neoaves</taxon>
        <taxon>Telluraves</taxon>
        <taxon>Australaves</taxon>
        <taxon>Passeriformes</taxon>
        <taxon>Sylvioidea</taxon>
        <taxon>Timaliidae</taxon>
        <taxon>Cyanoderma</taxon>
    </lineage>
</organism>
<dbReference type="SMART" id="SM00199">
    <property type="entry name" value="SCY"/>
    <property type="match status" value="1"/>
</dbReference>
<evidence type="ECO:0000256" key="1">
    <source>
        <dbReference type="ARBA" id="ARBA00004613"/>
    </source>
</evidence>
<comment type="similarity">
    <text evidence="2">Belongs to the intercrine beta (chemokine CC) family.</text>
</comment>
<accession>A0A8C3QYZ4</accession>
<reference evidence="7" key="2">
    <citation type="submission" date="2025-09" db="UniProtKB">
        <authorList>
            <consortium name="Ensembl"/>
        </authorList>
    </citation>
    <scope>IDENTIFICATION</scope>
</reference>
<protein>
    <recommendedName>
        <fullName evidence="6">Chemokine interleukin-8-like domain-containing protein</fullName>
    </recommendedName>
</protein>
<keyword evidence="3" id="KW-0202">Cytokine</keyword>
<keyword evidence="4" id="KW-0964">Secreted</keyword>
<dbReference type="Ensembl" id="ENSCRFT00000013401.1">
    <property type="protein sequence ID" value="ENSCRFP00000012955.1"/>
    <property type="gene ID" value="ENSCRFG00000010047.1"/>
</dbReference>
<dbReference type="GO" id="GO:0005615">
    <property type="term" value="C:extracellular space"/>
    <property type="evidence" value="ECO:0007669"/>
    <property type="project" value="UniProtKB-KW"/>
</dbReference>
<evidence type="ECO:0000313" key="7">
    <source>
        <dbReference type="Ensembl" id="ENSCRFP00000012955.1"/>
    </source>
</evidence>
<evidence type="ECO:0000256" key="3">
    <source>
        <dbReference type="ARBA" id="ARBA00022514"/>
    </source>
</evidence>
<dbReference type="PANTHER" id="PTHR12015">
    <property type="entry name" value="SMALL INDUCIBLE CYTOKINE A"/>
    <property type="match status" value="1"/>
</dbReference>
<name>A0A8C3QYZ4_9PASS</name>
<keyword evidence="8" id="KW-1185">Reference proteome</keyword>
<evidence type="ECO:0000256" key="4">
    <source>
        <dbReference type="ARBA" id="ARBA00022525"/>
    </source>
</evidence>
<dbReference type="Proteomes" id="UP000694396">
    <property type="component" value="Unplaced"/>
</dbReference>
<sequence>MGAAETFQSLHAVLQMQWCYCDGIHNIPLPSTAHFAPVECCFKYAQKRIRQPQSFYLTSSDCPKPAVVFVAANGDEICADPKKDWVAKTMKRLQKKQLNPSTI</sequence>
<dbReference type="InterPro" id="IPR036048">
    <property type="entry name" value="Interleukin_8-like_sf"/>
</dbReference>
<dbReference type="CDD" id="cd00272">
    <property type="entry name" value="Chemokine_CC"/>
    <property type="match status" value="1"/>
</dbReference>